<dbReference type="PROSITE" id="PS51257">
    <property type="entry name" value="PROKAR_LIPOPROTEIN"/>
    <property type="match status" value="1"/>
</dbReference>
<comment type="caution">
    <text evidence="1">The sequence shown here is derived from an EMBL/GenBank/DDBJ whole genome shotgun (WGS) entry which is preliminary data.</text>
</comment>
<evidence type="ECO:0008006" key="3">
    <source>
        <dbReference type="Google" id="ProtNLM"/>
    </source>
</evidence>
<gene>
    <name evidence="1" type="ORF">MRSR164_21970</name>
</gene>
<name>A0ABU7TFX1_9HYPH</name>
<reference evidence="1 2" key="1">
    <citation type="journal article" date="2012" name="Genet. Mol. Biol.">
        <title>Analysis of 16S rRNA and mxaF genes revealing insights into Methylobacterium niche-specific plant association.</title>
        <authorList>
            <person name="Dourado M.N."/>
            <person name="Andreote F.D."/>
            <person name="Dini-Andreote F."/>
            <person name="Conti R."/>
            <person name="Araujo J.M."/>
            <person name="Araujo W.L."/>
        </authorList>
    </citation>
    <scope>NUCLEOTIDE SEQUENCE [LARGE SCALE GENOMIC DNA]</scope>
    <source>
        <strain evidence="1 2">SR1.6/4</strain>
    </source>
</reference>
<proteinExistence type="predicted"/>
<dbReference type="Gene3D" id="3.90.226.10">
    <property type="entry name" value="2-enoyl-CoA Hydratase, Chain A, domain 1"/>
    <property type="match status" value="1"/>
</dbReference>
<evidence type="ECO:0000313" key="1">
    <source>
        <dbReference type="EMBL" id="MEE7459360.1"/>
    </source>
</evidence>
<sequence>MMAGSRRAVRGATCVAILLACTLMAGPSPLGLGEGQLAPGPRGAVDPAGLGLTLREPDPLATPPEPLATRLALGPQGRDVRLSGELTEGAAERLARLLDDHGSVERIHLTSEGGLVEEGAAIGALIARHGLVTYVPDYCVSACTLAFVRGRERLVLAEARLGFHAPYEIGPFGVEIAADSAPERAAYLAAGVEADFVDAALKVRPDDLMIPETTTLVRAGVATGIVGADRFPDSTLDGVDGPDDARSVLLRSFPLLRPVEAQAPWIVDRIADHYRALYGEGASEAEAGDSLRRLASRTVLAGLSRAEPEALVALGTYLARAMDKAAAGQPGACAAIGAEGNLFLARRVLGEGGDAGARSIMTRALAGTAPIASGRNEAGPRGQALPPAAACGDLRRAYDAALGLPLQAAAEALRGLVFGTAPPPALEATAHP</sequence>
<dbReference type="Proteomes" id="UP001349262">
    <property type="component" value="Unassembled WGS sequence"/>
</dbReference>
<protein>
    <recommendedName>
        <fullName evidence="3">Periplasmic protein-like protein</fullName>
    </recommendedName>
</protein>
<accession>A0ABU7TFX1</accession>
<dbReference type="InterPro" id="IPR029045">
    <property type="entry name" value="ClpP/crotonase-like_dom_sf"/>
</dbReference>
<organism evidence="1 2">
    <name type="scientific">Methylobacterium radiotolerans</name>
    <dbReference type="NCBI Taxonomy" id="31998"/>
    <lineage>
        <taxon>Bacteria</taxon>
        <taxon>Pseudomonadati</taxon>
        <taxon>Pseudomonadota</taxon>
        <taxon>Alphaproteobacteria</taxon>
        <taxon>Hyphomicrobiales</taxon>
        <taxon>Methylobacteriaceae</taxon>
        <taxon>Methylobacterium</taxon>
    </lineage>
</organism>
<evidence type="ECO:0000313" key="2">
    <source>
        <dbReference type="Proteomes" id="UP001349262"/>
    </source>
</evidence>
<keyword evidence="2" id="KW-1185">Reference proteome</keyword>
<dbReference type="SUPFAM" id="SSF52096">
    <property type="entry name" value="ClpP/crotonase"/>
    <property type="match status" value="1"/>
</dbReference>
<dbReference type="EMBL" id="MLBY01000005">
    <property type="protein sequence ID" value="MEE7459360.1"/>
    <property type="molecule type" value="Genomic_DNA"/>
</dbReference>